<dbReference type="InterPro" id="IPR008727">
    <property type="entry name" value="PAAR_motif"/>
</dbReference>
<proteinExistence type="predicted"/>
<dbReference type="Gene3D" id="3.10.350.10">
    <property type="entry name" value="LysM domain"/>
    <property type="match status" value="1"/>
</dbReference>
<evidence type="ECO:0000313" key="2">
    <source>
        <dbReference type="EMBL" id="BFP69208.1"/>
    </source>
</evidence>
<dbReference type="PANTHER" id="PTHR14905:SF7">
    <property type="entry name" value="VON WILLEBRAND FACTOR A DOMAIN-CONTAINING PROTEIN 7"/>
    <property type="match status" value="1"/>
</dbReference>
<dbReference type="AlphaFoldDB" id="A0AB33L063"/>
<dbReference type="CDD" id="cd14738">
    <property type="entry name" value="PAAR_2"/>
    <property type="match status" value="1"/>
</dbReference>
<dbReference type="CDD" id="cd00118">
    <property type="entry name" value="LysM"/>
    <property type="match status" value="1"/>
</dbReference>
<dbReference type="PROSITE" id="PS51782">
    <property type="entry name" value="LYSM"/>
    <property type="match status" value="1"/>
</dbReference>
<dbReference type="InterPro" id="IPR010816">
    <property type="entry name" value="Het-C"/>
</dbReference>
<reference evidence="2" key="1">
    <citation type="submission" date="2024-08" db="EMBL/GenBank/DDBJ databases">
        <title>Whole genome sequence of Tenacibaculum sp. strain pbs-1 associated with black-spot shell disease in Akoya pearl oysters.</title>
        <authorList>
            <person name="Sakatoku A."/>
            <person name="Suzuki T."/>
            <person name="Hatano K."/>
            <person name="Seki M."/>
            <person name="Tanaka D."/>
            <person name="Nakamura S."/>
            <person name="Suzuki N."/>
            <person name="Isshiki T."/>
        </authorList>
    </citation>
    <scope>NUCLEOTIDE SEQUENCE</scope>
    <source>
        <strain evidence="2">Pbs-1</strain>
    </source>
</reference>
<accession>A0AB33L063</accession>
<dbReference type="EMBL" id="AP035888">
    <property type="protein sequence ID" value="BFP69208.1"/>
    <property type="molecule type" value="Genomic_DNA"/>
</dbReference>
<feature type="domain" description="LysM" evidence="1">
    <location>
        <begin position="1031"/>
        <end position="1076"/>
    </location>
</feature>
<protein>
    <recommendedName>
        <fullName evidence="1">LysM domain-containing protein</fullName>
    </recommendedName>
</protein>
<dbReference type="Pfam" id="PF05488">
    <property type="entry name" value="PAAR_motif"/>
    <property type="match status" value="1"/>
</dbReference>
<dbReference type="Pfam" id="PF01476">
    <property type="entry name" value="LysM"/>
    <property type="match status" value="1"/>
</dbReference>
<dbReference type="InterPro" id="IPR036779">
    <property type="entry name" value="LysM_dom_sf"/>
</dbReference>
<gene>
    <name evidence="2" type="ORF">Pbs1_25510</name>
</gene>
<name>A0AB33L063_9FLAO</name>
<dbReference type="SMART" id="SM00257">
    <property type="entry name" value="LysM"/>
    <property type="match status" value="1"/>
</dbReference>
<dbReference type="Pfam" id="PF07217">
    <property type="entry name" value="Het-C"/>
    <property type="match status" value="2"/>
</dbReference>
<dbReference type="PANTHER" id="PTHR14905">
    <property type="entry name" value="NG37"/>
    <property type="match status" value="1"/>
</dbReference>
<dbReference type="Gene3D" id="2.60.200.60">
    <property type="match status" value="1"/>
</dbReference>
<dbReference type="InterPro" id="IPR052577">
    <property type="entry name" value="VWA7"/>
</dbReference>
<dbReference type="InterPro" id="IPR018392">
    <property type="entry name" value="LysM"/>
</dbReference>
<sequence length="1081" mass="121915">MQGPIATLGSMHVCPMCSGTTPHVGGPISSSGAPGATLNGKSIALMGDVCTCVGPPDVIAQGNAGATINGIPIATINCMTAHGGMITQGEPGAILTTNSPQPTVTMPVEKIPFPKITFVNRVLGNTKEAITNQQKLKEEAPKTVEEEDSTEVTLTTNFPIDQLHFMAKKDSLVMFMGMFIQTFGIDIPALAFKELYEDAQSKAGILSPTIKVKKQLTAGGGKAAFYSTQEVQEIWVTEQVIRDAENDNDLRGELMVMLTEEYGHYLDYLLRNHYAQTEKKDAPFRDEGAKYTYKLFYFNPIENHNQYVADATIDGRKVQLIWDFTEEHQILKEHVSQERQKQEDTTDNLEFYKAGIIEAHGQYGHGNIEEAGLTDILKKRYPNRELRKKVLDTIYLGNWLRDFSQAVDPMIVRPLSNAMETAGKESLGESTTNNPGTTLPQNHKSKIKLPVDAEFSWKGVKPTYKTLEFYPVMLSVKMLTTIVELAAAKEFVHKGDKKNDHLKDYSGHLKTLREQYLEINEETLGVYRPEEHIDNPKKLGQSETGGNRYDKNLYDKFVGYVPDNSPLHSINKSYGMKNYIRSHQKFTVEGESYLSSYDYIKQQLKKAAKVGGLKDNKCLVNFGAALHTLEDYFAHTNYTEVALIKNTEELVFPWVDRVVNPTNFTYSYEKIYEGKGFNKKYVILDNLERIQPSYESINKLASYLPIVTGTFGLVDTAASVLPILNEHFFSIEIEPWSESDPDTLNFSDIFIWETLKDIDASQATNSSGTNDTTYAEHFENLLKIRSNINRFKNWTPDFIQEAFHWITERIKVLFSFSQYFILKSIAMTLNDAQVLLDKDLDMMEAGTFKIGIDPSHSQLAKDDVTSPVHELSALMAVEAVKEIGKKMMRVWEGKGSVDEVYKVLDKIMRHPVESTWQDPIIQKWLQESGNREKVCEASSPSVLIDRTFHAIEHIDESLHRINSILINSDIIEKIAALFESKTEAEKDATALKKGIKSAINKSRTQTARVKVLQEKWDKKYAKPTSCLKQTYTYMVQGEDTLEDIANRANTTVPVLKRLNPEIENANTIFVGRILKLPNPIH</sequence>
<evidence type="ECO:0000259" key="1">
    <source>
        <dbReference type="PROSITE" id="PS51782"/>
    </source>
</evidence>
<dbReference type="SUPFAM" id="SSF54106">
    <property type="entry name" value="LysM domain"/>
    <property type="match status" value="1"/>
</dbReference>
<organism evidence="2">
    <name type="scientific">Tenacibaculum sp. Pbs-1</name>
    <dbReference type="NCBI Taxonomy" id="3238748"/>
    <lineage>
        <taxon>Bacteria</taxon>
        <taxon>Pseudomonadati</taxon>
        <taxon>Bacteroidota</taxon>
        <taxon>Flavobacteriia</taxon>
        <taxon>Flavobacteriales</taxon>
        <taxon>Flavobacteriaceae</taxon>
        <taxon>Tenacibaculum</taxon>
    </lineage>
</organism>